<evidence type="ECO:0000313" key="3">
    <source>
        <dbReference type="Proteomes" id="UP000186914"/>
    </source>
</evidence>
<proteinExistence type="predicted"/>
<sequence>MDSPSSASSLTRPTLFLDVMLGKLTTYLRMCGYDTAYALDRDVEDDDQILELAQVERRTLITRDELLSERAENGILLTSLDVIEQLRELDARGFDLSLSEPSRCSSCNGKLIRDDGESPEHAPNGKQIWRCQDCRKQFWKGSHWKSVERTLSDL</sequence>
<dbReference type="Pfam" id="PF01927">
    <property type="entry name" value="Mut7-C"/>
    <property type="match status" value="1"/>
</dbReference>
<dbReference type="RefSeq" id="WP_076428315.1">
    <property type="nucleotide sequence ID" value="NZ_FTNO01000001.1"/>
</dbReference>
<feature type="domain" description="Mut7-C RNAse" evidence="1">
    <location>
        <begin position="15"/>
        <end position="150"/>
    </location>
</feature>
<gene>
    <name evidence="2" type="ORF">SAMN05421858_0901</name>
</gene>
<reference evidence="3" key="1">
    <citation type="submission" date="2017-01" db="EMBL/GenBank/DDBJ databases">
        <authorList>
            <person name="Varghese N."/>
            <person name="Submissions S."/>
        </authorList>
    </citation>
    <scope>NUCLEOTIDE SEQUENCE [LARGE SCALE GENOMIC DNA]</scope>
    <source>
        <strain evidence="3">CGMCC 1.7737</strain>
    </source>
</reference>
<dbReference type="InterPro" id="IPR002782">
    <property type="entry name" value="Mut7-C_RNAse_dom"/>
</dbReference>
<protein>
    <recommendedName>
        <fullName evidence="1">Mut7-C RNAse domain-containing protein</fullName>
    </recommendedName>
</protein>
<organism evidence="2 3">
    <name type="scientific">Haladaptatus litoreus</name>
    <dbReference type="NCBI Taxonomy" id="553468"/>
    <lineage>
        <taxon>Archaea</taxon>
        <taxon>Methanobacteriati</taxon>
        <taxon>Methanobacteriota</taxon>
        <taxon>Stenosarchaea group</taxon>
        <taxon>Halobacteria</taxon>
        <taxon>Halobacteriales</taxon>
        <taxon>Haladaptataceae</taxon>
        <taxon>Haladaptatus</taxon>
    </lineage>
</organism>
<keyword evidence="3" id="KW-1185">Reference proteome</keyword>
<name>A0A1N6WWT7_9EURY</name>
<accession>A0A1N6WWT7</accession>
<evidence type="ECO:0000259" key="1">
    <source>
        <dbReference type="Pfam" id="PF01927"/>
    </source>
</evidence>
<dbReference type="Proteomes" id="UP000186914">
    <property type="component" value="Unassembled WGS sequence"/>
</dbReference>
<dbReference type="EMBL" id="FTNO01000001">
    <property type="protein sequence ID" value="SIQ94604.1"/>
    <property type="molecule type" value="Genomic_DNA"/>
</dbReference>
<dbReference type="PANTHER" id="PTHR39081:SF1">
    <property type="entry name" value="MUT7-C RNASE DOMAIN-CONTAINING PROTEIN"/>
    <property type="match status" value="1"/>
</dbReference>
<dbReference type="PANTHER" id="PTHR39081">
    <property type="entry name" value="MUT7-C DOMAIN-CONTAINING PROTEIN"/>
    <property type="match status" value="1"/>
</dbReference>
<evidence type="ECO:0000313" key="2">
    <source>
        <dbReference type="EMBL" id="SIQ94604.1"/>
    </source>
</evidence>
<dbReference type="AlphaFoldDB" id="A0A1N6WWT7"/>
<dbReference type="OrthoDB" id="1266at2157"/>